<comment type="caution">
    <text evidence="1">The sequence shown here is derived from an EMBL/GenBank/DDBJ whole genome shotgun (WGS) entry which is preliminary data.</text>
</comment>
<protein>
    <recommendedName>
        <fullName evidence="3">Small CPxCG-related zinc finger protein</fullName>
    </recommendedName>
</protein>
<accession>A0ABQ3JGJ5</accession>
<dbReference type="Proteomes" id="UP000605897">
    <property type="component" value="Unassembled WGS sequence"/>
</dbReference>
<evidence type="ECO:0008006" key="3">
    <source>
        <dbReference type="Google" id="ProtNLM"/>
    </source>
</evidence>
<reference evidence="2" key="1">
    <citation type="journal article" date="2019" name="Int. J. Syst. Evol. Microbiol.">
        <title>The Global Catalogue of Microorganisms (GCM) 10K type strain sequencing project: providing services to taxonomists for standard genome sequencing and annotation.</title>
        <authorList>
            <consortium name="The Broad Institute Genomics Platform"/>
            <consortium name="The Broad Institute Genome Sequencing Center for Infectious Disease"/>
            <person name="Wu L."/>
            <person name="Ma J."/>
        </authorList>
    </citation>
    <scope>NUCLEOTIDE SEQUENCE [LARGE SCALE GENOMIC DNA]</scope>
    <source>
        <strain evidence="2">CGMCC 4.7677</strain>
    </source>
</reference>
<evidence type="ECO:0000313" key="2">
    <source>
        <dbReference type="Proteomes" id="UP000605897"/>
    </source>
</evidence>
<dbReference type="EMBL" id="BNAU01000007">
    <property type="protein sequence ID" value="GHF17304.1"/>
    <property type="molecule type" value="Genomic_DNA"/>
</dbReference>
<proteinExistence type="predicted"/>
<evidence type="ECO:0000313" key="1">
    <source>
        <dbReference type="EMBL" id="GHF17304.1"/>
    </source>
</evidence>
<keyword evidence="2" id="KW-1185">Reference proteome</keyword>
<organism evidence="1 2">
    <name type="scientific">Amycolatopsis deserti</name>
    <dbReference type="NCBI Taxonomy" id="185696"/>
    <lineage>
        <taxon>Bacteria</taxon>
        <taxon>Bacillati</taxon>
        <taxon>Actinomycetota</taxon>
        <taxon>Actinomycetes</taxon>
        <taxon>Pseudonocardiales</taxon>
        <taxon>Pseudonocardiaceae</taxon>
        <taxon>Amycolatopsis</taxon>
    </lineage>
</organism>
<sequence>MAQMNEPVVCSRCGAQRKPDEDPLETLAWVSDREGGALRWLCPRCTREHVRDIEGKLPSEYW</sequence>
<name>A0ABQ3JGJ5_9PSEU</name>
<gene>
    <name evidence="1" type="ORF">GCM10017786_59080</name>
</gene>